<feature type="chain" id="PRO_5034038466" evidence="2">
    <location>
        <begin position="21"/>
        <end position="295"/>
    </location>
</feature>
<evidence type="ECO:0000256" key="2">
    <source>
        <dbReference type="SAM" id="SignalP"/>
    </source>
</evidence>
<proteinExistence type="predicted"/>
<feature type="region of interest" description="Disordered" evidence="1">
    <location>
        <begin position="237"/>
        <end position="295"/>
    </location>
</feature>
<dbReference type="AlphaFoldDB" id="A0A8H7CVZ2"/>
<keyword evidence="4" id="KW-1185">Reference proteome</keyword>
<organism evidence="3 4">
    <name type="scientific">Mycena venus</name>
    <dbReference type="NCBI Taxonomy" id="2733690"/>
    <lineage>
        <taxon>Eukaryota</taxon>
        <taxon>Fungi</taxon>
        <taxon>Dikarya</taxon>
        <taxon>Basidiomycota</taxon>
        <taxon>Agaricomycotina</taxon>
        <taxon>Agaricomycetes</taxon>
        <taxon>Agaricomycetidae</taxon>
        <taxon>Agaricales</taxon>
        <taxon>Marasmiineae</taxon>
        <taxon>Mycenaceae</taxon>
        <taxon>Mycena</taxon>
    </lineage>
</organism>
<keyword evidence="2" id="KW-0732">Signal</keyword>
<feature type="compositionally biased region" description="Low complexity" evidence="1">
    <location>
        <begin position="161"/>
        <end position="172"/>
    </location>
</feature>
<dbReference type="EMBL" id="JACAZI010000010">
    <property type="protein sequence ID" value="KAF7350202.1"/>
    <property type="molecule type" value="Genomic_DNA"/>
</dbReference>
<evidence type="ECO:0000313" key="4">
    <source>
        <dbReference type="Proteomes" id="UP000620124"/>
    </source>
</evidence>
<accession>A0A8H7CVZ2</accession>
<evidence type="ECO:0000313" key="3">
    <source>
        <dbReference type="EMBL" id="KAF7350202.1"/>
    </source>
</evidence>
<gene>
    <name evidence="3" type="ORF">MVEN_01323200</name>
</gene>
<evidence type="ECO:0000256" key="1">
    <source>
        <dbReference type="SAM" id="MobiDB-lite"/>
    </source>
</evidence>
<dbReference type="OrthoDB" id="3003291at2759"/>
<feature type="signal peptide" evidence="2">
    <location>
        <begin position="1"/>
        <end position="20"/>
    </location>
</feature>
<reference evidence="3" key="1">
    <citation type="submission" date="2020-05" db="EMBL/GenBank/DDBJ databases">
        <title>Mycena genomes resolve the evolution of fungal bioluminescence.</title>
        <authorList>
            <person name="Tsai I.J."/>
        </authorList>
    </citation>
    <scope>NUCLEOTIDE SEQUENCE</scope>
    <source>
        <strain evidence="3">CCC161011</strain>
    </source>
</reference>
<protein>
    <submittedName>
        <fullName evidence="3">Uncharacterized protein</fullName>
    </submittedName>
</protein>
<name>A0A8H7CVZ2_9AGAR</name>
<dbReference type="Proteomes" id="UP000620124">
    <property type="component" value="Unassembled WGS sequence"/>
</dbReference>
<sequence>MSLAPLVYVLLAFFWTEIHAALVIRTVEDFSPVVQYNCSIQRCDADMENPNPCPGADGSFNRTFMIMLPTCQIRIPFTGTAVYAFLGGFIENCTFDIDNTGSHPSSLQSDGLFTETGLTYFNTSLPNGTHTLVISGSDFAFDSVIYTFDDVPTGLPVPIQSSSSPTTLTSPPVIASSPKNSGDIRDSRVFLGDMGELDLRPDLQSSSPRSPDNTALEEQVRMLRAQTAKLQLALRAQQAPSADTRLSSMKQEQTRAVRKGAPRGPAADSVLHTDSGIRFTPARQAKEIPPDYTLE</sequence>
<comment type="caution">
    <text evidence="3">The sequence shown here is derived from an EMBL/GenBank/DDBJ whole genome shotgun (WGS) entry which is preliminary data.</text>
</comment>
<feature type="region of interest" description="Disordered" evidence="1">
    <location>
        <begin position="157"/>
        <end position="186"/>
    </location>
</feature>
<feature type="compositionally biased region" description="Polar residues" evidence="1">
    <location>
        <begin position="240"/>
        <end position="251"/>
    </location>
</feature>